<dbReference type="Proteomes" id="UP000305546">
    <property type="component" value="Unassembled WGS sequence"/>
</dbReference>
<feature type="transmembrane region" description="Helical" evidence="1">
    <location>
        <begin position="47"/>
        <end position="65"/>
    </location>
</feature>
<comment type="caution">
    <text evidence="2">The sequence shown here is derived from an EMBL/GenBank/DDBJ whole genome shotgun (WGS) entry which is preliminary data.</text>
</comment>
<evidence type="ECO:0000313" key="2">
    <source>
        <dbReference type="EMBL" id="TNC26487.1"/>
    </source>
</evidence>
<feature type="transmembrane region" description="Helical" evidence="1">
    <location>
        <begin position="204"/>
        <end position="224"/>
    </location>
</feature>
<feature type="transmembrane region" description="Helical" evidence="1">
    <location>
        <begin position="134"/>
        <end position="156"/>
    </location>
</feature>
<keyword evidence="1" id="KW-0812">Transmembrane</keyword>
<dbReference type="EMBL" id="VDFW01000008">
    <property type="protein sequence ID" value="TNC26487.1"/>
    <property type="molecule type" value="Genomic_DNA"/>
</dbReference>
<name>A0A5C4M6Q6_9PSEU</name>
<organism evidence="2 3">
    <name type="scientific">Amycolatopsis alkalitolerans</name>
    <dbReference type="NCBI Taxonomy" id="2547244"/>
    <lineage>
        <taxon>Bacteria</taxon>
        <taxon>Bacillati</taxon>
        <taxon>Actinomycetota</taxon>
        <taxon>Actinomycetes</taxon>
        <taxon>Pseudonocardiales</taxon>
        <taxon>Pseudonocardiaceae</taxon>
        <taxon>Amycolatopsis</taxon>
    </lineage>
</organism>
<feature type="transmembrane region" description="Helical" evidence="1">
    <location>
        <begin position="21"/>
        <end position="41"/>
    </location>
</feature>
<keyword evidence="1" id="KW-0472">Membrane</keyword>
<gene>
    <name evidence="2" type="ORF">FG385_12090</name>
</gene>
<dbReference type="AlphaFoldDB" id="A0A5C4M6Q6"/>
<evidence type="ECO:0000313" key="3">
    <source>
        <dbReference type="Proteomes" id="UP000305546"/>
    </source>
</evidence>
<reference evidence="2 3" key="1">
    <citation type="submission" date="2019-06" db="EMBL/GenBank/DDBJ databases">
        <title>Amycolatopsis alkalitolerans sp. nov., isolated from Gastrodia elata Blume.</title>
        <authorList>
            <person name="Narsing Rao M.P."/>
            <person name="Li W.J."/>
        </authorList>
    </citation>
    <scope>NUCLEOTIDE SEQUENCE [LARGE SCALE GENOMIC DNA]</scope>
    <source>
        <strain evidence="2 3">SYSUP0005</strain>
    </source>
</reference>
<protein>
    <submittedName>
        <fullName evidence="2">ABC transporter permease</fullName>
    </submittedName>
</protein>
<dbReference type="OrthoDB" id="3209791at2"/>
<sequence length="229" mass="24607">MNTLLKVARYHLVNRMNYVGLPALIVTFTWAVNVAVAAVLPLGSDDYYAGGLATVFAFLLALGTLSMTRSLPFGMALGLSRRTYYLGTVLVVAALSVVYGLALALLQLVETASGGWGLRMHYFRVPWILDGPWYLTWATSFVLLVLCYCYGICYGLVYRRWNLFGAVAFVGAQVLVVLAALTAISLTRSWSAVGAFLSTVTGPAFTGMLALVAVALALGGFGTLRRVTV</sequence>
<keyword evidence="1" id="KW-1133">Transmembrane helix</keyword>
<evidence type="ECO:0000256" key="1">
    <source>
        <dbReference type="SAM" id="Phobius"/>
    </source>
</evidence>
<dbReference type="RefSeq" id="WP_139096776.1">
    <property type="nucleotide sequence ID" value="NZ_VDFW01000008.1"/>
</dbReference>
<feature type="transmembrane region" description="Helical" evidence="1">
    <location>
        <begin position="163"/>
        <end position="184"/>
    </location>
</feature>
<proteinExistence type="predicted"/>
<feature type="transmembrane region" description="Helical" evidence="1">
    <location>
        <begin position="85"/>
        <end position="109"/>
    </location>
</feature>
<keyword evidence="3" id="KW-1185">Reference proteome</keyword>
<accession>A0A5C4M6Q6</accession>